<name>C8PJ43_9BACT</name>
<dbReference type="SMART" id="SM00460">
    <property type="entry name" value="TGc"/>
    <property type="match status" value="1"/>
</dbReference>
<dbReference type="Gene3D" id="3.10.620.30">
    <property type="match status" value="1"/>
</dbReference>
<evidence type="ECO:0000313" key="3">
    <source>
        <dbReference type="Proteomes" id="UP000005709"/>
    </source>
</evidence>
<dbReference type="Pfam" id="PF01841">
    <property type="entry name" value="Transglut_core"/>
    <property type="match status" value="1"/>
</dbReference>
<dbReference type="PANTHER" id="PTHR38339">
    <property type="entry name" value="TRANSGLUTAMINASE DOMAIN PROTEIN"/>
    <property type="match status" value="1"/>
</dbReference>
<keyword evidence="3" id="KW-1185">Reference proteome</keyword>
<organism evidence="2 3">
    <name type="scientific">Campylobacter gracilis RM3268</name>
    <dbReference type="NCBI Taxonomy" id="553220"/>
    <lineage>
        <taxon>Bacteria</taxon>
        <taxon>Pseudomonadati</taxon>
        <taxon>Campylobacterota</taxon>
        <taxon>Epsilonproteobacteria</taxon>
        <taxon>Campylobacterales</taxon>
        <taxon>Campylobacteraceae</taxon>
        <taxon>Campylobacter</taxon>
    </lineage>
</organism>
<evidence type="ECO:0000313" key="2">
    <source>
        <dbReference type="EMBL" id="EEV16948.1"/>
    </source>
</evidence>
<protein>
    <submittedName>
        <fullName evidence="2">Transglutaminase-like protein</fullName>
    </submittedName>
</protein>
<gene>
    <name evidence="2" type="ORF">CAMGR0001_1242</name>
</gene>
<sequence>MQEAKTRKFSLRFNHEISSSGAEVRLWLPLVLQEPYQRLLGEYHARSNAQESAICGDHISTYYACFAPDKEARAGVGKYGEQGVVGEDDDYFELSFDIEISERNTDFSKVSFNENERLSPEIEEFLKPSKLIPVEGAAKQKSDEITGSLKGDLEKARAIYEWVAKNMSRDNSVIACGSGDAAAILSSGKLSGKCADINSVFVALCRAAGIPARAIYGIRTGAAQKFSPEMGVMGALSGGALEISGAQHCRAEFYLKGHGWIPVDPADVTKVRLGENLSEDDSKLARVREYLFGNWEPCWLGFNYAREIVLNPRPAHVPIEIFSHPYCEVGGTPKDPYSPKNFIYEYFSREI</sequence>
<dbReference type="OrthoDB" id="9804872at2"/>
<dbReference type="AlphaFoldDB" id="C8PJ43"/>
<dbReference type="PANTHER" id="PTHR38339:SF1">
    <property type="entry name" value="TRANSGLUTAMINASE-LIKE DOMAIN-CONTAINING PROTEIN"/>
    <property type="match status" value="1"/>
</dbReference>
<dbReference type="SUPFAM" id="SSF54001">
    <property type="entry name" value="Cysteine proteinases"/>
    <property type="match status" value="1"/>
</dbReference>
<dbReference type="EMBL" id="ACYG01000027">
    <property type="protein sequence ID" value="EEV16948.1"/>
    <property type="molecule type" value="Genomic_DNA"/>
</dbReference>
<accession>C8PJ43</accession>
<dbReference type="STRING" id="824.CGRAC_0918"/>
<proteinExistence type="predicted"/>
<dbReference type="InterPro" id="IPR002931">
    <property type="entry name" value="Transglutaminase-like"/>
</dbReference>
<dbReference type="RefSeq" id="WP_005871838.1">
    <property type="nucleotide sequence ID" value="NZ_ACYG01000027.1"/>
</dbReference>
<feature type="domain" description="Transglutaminase-like" evidence="1">
    <location>
        <begin position="186"/>
        <end position="267"/>
    </location>
</feature>
<reference evidence="2 3" key="1">
    <citation type="submission" date="2009-07" db="EMBL/GenBank/DDBJ databases">
        <authorList>
            <person name="Madupu R."/>
            <person name="Sebastian Y."/>
            <person name="Durkin A.S."/>
            <person name="Torralba M."/>
            <person name="Methe B."/>
            <person name="Sutton G.G."/>
            <person name="Strausberg R.L."/>
            <person name="Nelson K.E."/>
        </authorList>
    </citation>
    <scope>NUCLEOTIDE SEQUENCE [LARGE SCALE GENOMIC DNA]</scope>
    <source>
        <strain evidence="2 3">RM3268</strain>
    </source>
</reference>
<comment type="caution">
    <text evidence="2">The sequence shown here is derived from an EMBL/GenBank/DDBJ whole genome shotgun (WGS) entry which is preliminary data.</text>
</comment>
<dbReference type="InterPro" id="IPR038765">
    <property type="entry name" value="Papain-like_cys_pep_sf"/>
</dbReference>
<dbReference type="Proteomes" id="UP000005709">
    <property type="component" value="Unassembled WGS sequence"/>
</dbReference>
<dbReference type="eggNOG" id="COG1305">
    <property type="taxonomic scope" value="Bacteria"/>
</dbReference>
<evidence type="ECO:0000259" key="1">
    <source>
        <dbReference type="SMART" id="SM00460"/>
    </source>
</evidence>